<name>A0A6A4ICX2_9AGAR</name>
<dbReference type="Gene3D" id="1.20.1280.50">
    <property type="match status" value="1"/>
</dbReference>
<keyword evidence="2" id="KW-1185">Reference proteome</keyword>
<dbReference type="EMBL" id="ML769391">
    <property type="protein sequence ID" value="KAE9408429.1"/>
    <property type="molecule type" value="Genomic_DNA"/>
</dbReference>
<gene>
    <name evidence="1" type="ORF">BT96DRAFT_873517</name>
</gene>
<dbReference type="AlphaFoldDB" id="A0A6A4ICX2"/>
<feature type="non-terminal residue" evidence="1">
    <location>
        <position position="218"/>
    </location>
</feature>
<proteinExistence type="predicted"/>
<evidence type="ECO:0000313" key="1">
    <source>
        <dbReference type="EMBL" id="KAE9408429.1"/>
    </source>
</evidence>
<reference evidence="1" key="1">
    <citation type="journal article" date="2019" name="Environ. Microbiol.">
        <title>Fungal ecological strategies reflected in gene transcription - a case study of two litter decomposers.</title>
        <authorList>
            <person name="Barbi F."/>
            <person name="Kohler A."/>
            <person name="Barry K."/>
            <person name="Baskaran P."/>
            <person name="Daum C."/>
            <person name="Fauchery L."/>
            <person name="Ihrmark K."/>
            <person name="Kuo A."/>
            <person name="LaButti K."/>
            <person name="Lipzen A."/>
            <person name="Morin E."/>
            <person name="Grigoriev I.V."/>
            <person name="Henrissat B."/>
            <person name="Lindahl B."/>
            <person name="Martin F."/>
        </authorList>
    </citation>
    <scope>NUCLEOTIDE SEQUENCE</scope>
    <source>
        <strain evidence="1">JB14</strain>
    </source>
</reference>
<dbReference type="OrthoDB" id="3221235at2759"/>
<protein>
    <submittedName>
        <fullName evidence="1">Uncharacterized protein</fullName>
    </submittedName>
</protein>
<dbReference type="Proteomes" id="UP000799118">
    <property type="component" value="Unassembled WGS sequence"/>
</dbReference>
<sequence>MAPSKQHCLTCKQSLSAIPRVSAGAITSLRESLRTEKAISENLASEISQLLDDIAHDVVDHSTDISRLECQILSIRMKNDILKSAEQWARSILAPARKLPNEILHEIFTYCGSGGNIIYCRTPTSDLMRQPAWAVSSTCAKWRHIALSCKPLWSTICLDFSSSIQISMPQVPLCTPSHAVSRCLHMSRQHPLTLEIRDWDVAFLGMIGLLLIHASRWK</sequence>
<organism evidence="1 2">
    <name type="scientific">Gymnopus androsaceus JB14</name>
    <dbReference type="NCBI Taxonomy" id="1447944"/>
    <lineage>
        <taxon>Eukaryota</taxon>
        <taxon>Fungi</taxon>
        <taxon>Dikarya</taxon>
        <taxon>Basidiomycota</taxon>
        <taxon>Agaricomycotina</taxon>
        <taxon>Agaricomycetes</taxon>
        <taxon>Agaricomycetidae</taxon>
        <taxon>Agaricales</taxon>
        <taxon>Marasmiineae</taxon>
        <taxon>Omphalotaceae</taxon>
        <taxon>Gymnopus</taxon>
    </lineage>
</organism>
<accession>A0A6A4ICX2</accession>
<evidence type="ECO:0000313" key="2">
    <source>
        <dbReference type="Proteomes" id="UP000799118"/>
    </source>
</evidence>